<evidence type="ECO:0000313" key="1">
    <source>
        <dbReference type="EMBL" id="KAI3702615.1"/>
    </source>
</evidence>
<comment type="caution">
    <text evidence="1">The sequence shown here is derived from an EMBL/GenBank/DDBJ whole genome shotgun (WGS) entry which is preliminary data.</text>
</comment>
<accession>A0ACB8ZZ11</accession>
<dbReference type="EMBL" id="CM042055">
    <property type="protein sequence ID" value="KAI3702615.1"/>
    <property type="molecule type" value="Genomic_DNA"/>
</dbReference>
<reference evidence="1 2" key="2">
    <citation type="journal article" date="2022" name="Mol. Ecol. Resour.">
        <title>The genomes of chicory, endive, great burdock and yacon provide insights into Asteraceae paleo-polyploidization history and plant inulin production.</title>
        <authorList>
            <person name="Fan W."/>
            <person name="Wang S."/>
            <person name="Wang H."/>
            <person name="Wang A."/>
            <person name="Jiang F."/>
            <person name="Liu H."/>
            <person name="Zhao H."/>
            <person name="Xu D."/>
            <person name="Zhang Y."/>
        </authorList>
    </citation>
    <scope>NUCLEOTIDE SEQUENCE [LARGE SCALE GENOMIC DNA]</scope>
    <source>
        <strain evidence="2">cv. Niubang</strain>
    </source>
</reference>
<protein>
    <submittedName>
        <fullName evidence="1">Uncharacterized protein</fullName>
    </submittedName>
</protein>
<dbReference type="Proteomes" id="UP001055879">
    <property type="component" value="Linkage Group LG09"/>
</dbReference>
<proteinExistence type="predicted"/>
<keyword evidence="2" id="KW-1185">Reference proteome</keyword>
<organism evidence="1 2">
    <name type="scientific">Arctium lappa</name>
    <name type="common">Greater burdock</name>
    <name type="synonym">Lappa major</name>
    <dbReference type="NCBI Taxonomy" id="4217"/>
    <lineage>
        <taxon>Eukaryota</taxon>
        <taxon>Viridiplantae</taxon>
        <taxon>Streptophyta</taxon>
        <taxon>Embryophyta</taxon>
        <taxon>Tracheophyta</taxon>
        <taxon>Spermatophyta</taxon>
        <taxon>Magnoliopsida</taxon>
        <taxon>eudicotyledons</taxon>
        <taxon>Gunneridae</taxon>
        <taxon>Pentapetalae</taxon>
        <taxon>asterids</taxon>
        <taxon>campanulids</taxon>
        <taxon>Asterales</taxon>
        <taxon>Asteraceae</taxon>
        <taxon>Carduoideae</taxon>
        <taxon>Cardueae</taxon>
        <taxon>Arctiinae</taxon>
        <taxon>Arctium</taxon>
    </lineage>
</organism>
<name>A0ACB8ZZ11_ARCLA</name>
<gene>
    <name evidence="1" type="ORF">L6452_28362</name>
</gene>
<sequence>MTKVYPKPITPFAALLLPKSSAAGKVFTVWKKSLLFNGDGFTVFDSNGNLVFRVDNYVAGGNGAIVLMDASGHPLLTIRRKRLSLSHNWQVYDGETTVNPRFSVTKHVSVFNTKSLAYVNKVGSSMNNTRTPMYEIDGSYAQRCCVVYDDTGRCVADIRTKEAKGGTVALGVDVFRLVVQPLIDPAVAMALVIVLDQMFGSSRRVL</sequence>
<evidence type="ECO:0000313" key="2">
    <source>
        <dbReference type="Proteomes" id="UP001055879"/>
    </source>
</evidence>
<reference evidence="2" key="1">
    <citation type="journal article" date="2022" name="Mol. Ecol. Resour.">
        <title>The genomes of chicory, endive, great burdock and yacon provide insights into Asteraceae palaeo-polyploidization history and plant inulin production.</title>
        <authorList>
            <person name="Fan W."/>
            <person name="Wang S."/>
            <person name="Wang H."/>
            <person name="Wang A."/>
            <person name="Jiang F."/>
            <person name="Liu H."/>
            <person name="Zhao H."/>
            <person name="Xu D."/>
            <person name="Zhang Y."/>
        </authorList>
    </citation>
    <scope>NUCLEOTIDE SEQUENCE [LARGE SCALE GENOMIC DNA]</scope>
    <source>
        <strain evidence="2">cv. Niubang</strain>
    </source>
</reference>